<accession>A0A4R7I2V6</accession>
<keyword evidence="2" id="KW-1185">Reference proteome</keyword>
<gene>
    <name evidence="1" type="ORF">BDK89_3408</name>
</gene>
<dbReference type="Proteomes" id="UP000294558">
    <property type="component" value="Unassembled WGS sequence"/>
</dbReference>
<evidence type="ECO:0000313" key="1">
    <source>
        <dbReference type="EMBL" id="TDT17795.1"/>
    </source>
</evidence>
<organism evidence="1 2">
    <name type="scientific">Ilumatobacter fluminis</name>
    <dbReference type="NCBI Taxonomy" id="467091"/>
    <lineage>
        <taxon>Bacteria</taxon>
        <taxon>Bacillati</taxon>
        <taxon>Actinomycetota</taxon>
        <taxon>Acidimicrobiia</taxon>
        <taxon>Acidimicrobiales</taxon>
        <taxon>Ilumatobacteraceae</taxon>
        <taxon>Ilumatobacter</taxon>
    </lineage>
</organism>
<dbReference type="AlphaFoldDB" id="A0A4R7I2V6"/>
<comment type="caution">
    <text evidence="1">The sequence shown here is derived from an EMBL/GenBank/DDBJ whole genome shotgun (WGS) entry which is preliminary data.</text>
</comment>
<reference evidence="1 2" key="1">
    <citation type="submission" date="2019-03" db="EMBL/GenBank/DDBJ databases">
        <title>Sequencing the genomes of 1000 actinobacteria strains.</title>
        <authorList>
            <person name="Klenk H.-P."/>
        </authorList>
    </citation>
    <scope>NUCLEOTIDE SEQUENCE [LARGE SCALE GENOMIC DNA]</scope>
    <source>
        <strain evidence="1 2">DSM 18936</strain>
    </source>
</reference>
<proteinExistence type="predicted"/>
<protein>
    <submittedName>
        <fullName evidence="1">Uncharacterized protein</fullName>
    </submittedName>
</protein>
<name>A0A4R7I2V6_9ACTN</name>
<evidence type="ECO:0000313" key="2">
    <source>
        <dbReference type="Proteomes" id="UP000294558"/>
    </source>
</evidence>
<sequence>MLKNSELGWKPTRVRTWSGRFDTRPSVSGGLMACSEHATESATWSGELGTLLEPGQSSRSIIFLPAL</sequence>
<dbReference type="EMBL" id="SOAU01000001">
    <property type="protein sequence ID" value="TDT17795.1"/>
    <property type="molecule type" value="Genomic_DNA"/>
</dbReference>